<name>A0ABN5I5N6_9ACTN</name>
<keyword evidence="2" id="KW-0812">Transmembrane</keyword>
<protein>
    <submittedName>
        <fullName evidence="4">Phage tail tape measure protein</fullName>
    </submittedName>
</protein>
<keyword evidence="5" id="KW-1185">Reference proteome</keyword>
<evidence type="ECO:0000313" key="5">
    <source>
        <dbReference type="Proteomes" id="UP000238413"/>
    </source>
</evidence>
<dbReference type="PANTHER" id="PTHR37813:SF1">
    <property type="entry name" value="FELS-2 PROPHAGE PROTEIN"/>
    <property type="match status" value="1"/>
</dbReference>
<keyword evidence="2" id="KW-1133">Transmembrane helix</keyword>
<organism evidence="4 5">
    <name type="scientific">Streptomyces dengpaensis</name>
    <dbReference type="NCBI Taxonomy" id="2049881"/>
    <lineage>
        <taxon>Bacteria</taxon>
        <taxon>Bacillati</taxon>
        <taxon>Actinomycetota</taxon>
        <taxon>Actinomycetes</taxon>
        <taxon>Kitasatosporales</taxon>
        <taxon>Streptomycetaceae</taxon>
        <taxon>Streptomyces</taxon>
    </lineage>
</organism>
<evidence type="ECO:0000313" key="4">
    <source>
        <dbReference type="EMBL" id="AVH58377.1"/>
    </source>
</evidence>
<keyword evidence="1" id="KW-1188">Viral release from host cell</keyword>
<dbReference type="EMBL" id="CP026652">
    <property type="protein sequence ID" value="AVH58377.1"/>
    <property type="molecule type" value="Genomic_DNA"/>
</dbReference>
<dbReference type="Proteomes" id="UP000238413">
    <property type="component" value="Chromosome"/>
</dbReference>
<feature type="domain" description="Phage tail tape measure protein" evidence="3">
    <location>
        <begin position="140"/>
        <end position="328"/>
    </location>
</feature>
<reference evidence="4 5" key="1">
    <citation type="submission" date="2018-02" db="EMBL/GenBank/DDBJ databases">
        <title>Complete genome sequence of Streptomyces dengpaensis, the producer of angucyclines.</title>
        <authorList>
            <person name="Yumei L."/>
        </authorList>
    </citation>
    <scope>NUCLEOTIDE SEQUENCE [LARGE SCALE GENOMIC DNA]</scope>
    <source>
        <strain evidence="4 5">XZHG99</strain>
    </source>
</reference>
<keyword evidence="2" id="KW-0472">Membrane</keyword>
<dbReference type="Pfam" id="PF10145">
    <property type="entry name" value="PhageMin_Tail"/>
    <property type="match status" value="1"/>
</dbReference>
<sequence>MALTVGELAATITVDDSEAEQGLDTFQSRLRSALSRITQRAREGGQDAGDALGEGIEEGASEGAEAAGSSITDNLKGLALGAIGGSLGAALMSGIGAALEQEQITAKLGAQLGATGPEAERYGHIAGELYANAITEDIQGAADAIKATMNAGLLPPDATNDQIESISTKLSDLSTVLEMDVGDAANAAGAMVRNGLAKNAEEALDMLTQASNQGANRFGDLGDTITQSANNLHHFGLTGEEALGTVLQGLDAGAPSAETLTGALEEMAANASSSADVFTSLGLNGKQMAKDFAEGGPAAGKALDDLMDKLRQTRDPAKRSAAMVALFGEEALTMQDALLAVDPSQASARLGDFSGAADTAGDSLHDNAATKVEQFKRSLSTTFIDMLGNQVLPRLEGFFEFARENSGLLIGLAAGVTAVGSAFSLAAIGVWAMNSAMLANPIFWIVAGAVAAVAGAVILIVLYWDEIKAATLLAWDWVVGKITEAKDGIMVAVGFLGQIPGLVGDWFGDMKDQAVRKSTDLVTWLRGLPGSIGSAIGGMGSTLRGAATRSFQSFRDASVQKVASFITWVRGIPGQISRGIGSLSGLLSGKGQDVVRGLWNGIKSMGSWLRDTLIGWARSIIPGPIAKALGIASPSRVMRDQIGRWIPAGIVEGIEDGSGAVGTTMRNLVSVPTTGQATAAHVAAQSGGAVSGSTRASDVVRIGSDGSAFGDFIMGELRKAVGTRGGNVQFAITGRSA</sequence>
<evidence type="ECO:0000256" key="2">
    <source>
        <dbReference type="SAM" id="Phobius"/>
    </source>
</evidence>
<dbReference type="InterPro" id="IPR010090">
    <property type="entry name" value="Phage_tape_meas"/>
</dbReference>
<feature type="transmembrane region" description="Helical" evidence="2">
    <location>
        <begin position="408"/>
        <end position="430"/>
    </location>
</feature>
<dbReference type="NCBIfam" id="TIGR01760">
    <property type="entry name" value="tape_meas_TP901"/>
    <property type="match status" value="1"/>
</dbReference>
<dbReference type="RefSeq" id="WP_099504288.1">
    <property type="nucleotide sequence ID" value="NZ_CP026652.1"/>
</dbReference>
<evidence type="ECO:0000259" key="3">
    <source>
        <dbReference type="Pfam" id="PF10145"/>
    </source>
</evidence>
<gene>
    <name evidence="4" type="ORF">C4B68_24350</name>
</gene>
<proteinExistence type="predicted"/>
<evidence type="ECO:0000256" key="1">
    <source>
        <dbReference type="ARBA" id="ARBA00022612"/>
    </source>
</evidence>
<accession>A0ABN5I5N6</accession>
<feature type="transmembrane region" description="Helical" evidence="2">
    <location>
        <begin position="442"/>
        <end position="464"/>
    </location>
</feature>
<dbReference type="PANTHER" id="PTHR37813">
    <property type="entry name" value="FELS-2 PROPHAGE PROTEIN"/>
    <property type="match status" value="1"/>
</dbReference>